<dbReference type="Gene3D" id="3.40.390.10">
    <property type="entry name" value="Collagenase (Catalytic Domain)"/>
    <property type="match status" value="1"/>
</dbReference>
<dbReference type="SUPFAM" id="SSF55486">
    <property type="entry name" value="Metalloproteases ('zincins'), catalytic domain"/>
    <property type="match status" value="1"/>
</dbReference>
<protein>
    <submittedName>
        <fullName evidence="4">DUF5117 domain-containing protein</fullName>
    </submittedName>
</protein>
<evidence type="ECO:0000259" key="1">
    <source>
        <dbReference type="Pfam" id="PF16313"/>
    </source>
</evidence>
<evidence type="ECO:0000259" key="2">
    <source>
        <dbReference type="Pfam" id="PF17148"/>
    </source>
</evidence>
<proteinExistence type="predicted"/>
<dbReference type="Proteomes" id="UP000283589">
    <property type="component" value="Unassembled WGS sequence"/>
</dbReference>
<dbReference type="CDD" id="cd04276">
    <property type="entry name" value="ZnMc_MMP_like_2"/>
    <property type="match status" value="1"/>
</dbReference>
<name>A0A412WW55_9BACT</name>
<evidence type="ECO:0000259" key="3">
    <source>
        <dbReference type="Pfam" id="PF17162"/>
    </source>
</evidence>
<organism evidence="4 5">
    <name type="scientific">Butyricimonas virosa</name>
    <dbReference type="NCBI Taxonomy" id="544645"/>
    <lineage>
        <taxon>Bacteria</taxon>
        <taxon>Pseudomonadati</taxon>
        <taxon>Bacteroidota</taxon>
        <taxon>Bacteroidia</taxon>
        <taxon>Bacteroidales</taxon>
        <taxon>Odoribacteraceae</taxon>
        <taxon>Butyricimonas</taxon>
    </lineage>
</organism>
<dbReference type="AlphaFoldDB" id="A0A412WW55"/>
<dbReference type="InterPro" id="IPR032534">
    <property type="entry name" value="EcxA_zinc-bd"/>
</dbReference>
<evidence type="ECO:0000313" key="4">
    <source>
        <dbReference type="EMBL" id="RGV31641.1"/>
    </source>
</evidence>
<evidence type="ECO:0000313" key="5">
    <source>
        <dbReference type="Proteomes" id="UP000283589"/>
    </source>
</evidence>
<feature type="domain" description="EcxA zinc-binding" evidence="1">
    <location>
        <begin position="416"/>
        <end position="710"/>
    </location>
</feature>
<dbReference type="InterPro" id="IPR034032">
    <property type="entry name" value="Zn_MMP-like_bac"/>
</dbReference>
<dbReference type="EMBL" id="QRZA01000029">
    <property type="protein sequence ID" value="RGV31641.1"/>
    <property type="molecule type" value="Genomic_DNA"/>
</dbReference>
<dbReference type="GO" id="GO:0008237">
    <property type="term" value="F:metallopeptidase activity"/>
    <property type="evidence" value="ECO:0007669"/>
    <property type="project" value="InterPro"/>
</dbReference>
<dbReference type="Pfam" id="PF17162">
    <property type="entry name" value="DUF5118"/>
    <property type="match status" value="1"/>
</dbReference>
<dbReference type="Pfam" id="PF16313">
    <property type="entry name" value="DUF4953"/>
    <property type="match status" value="1"/>
</dbReference>
<dbReference type="STRING" id="1121130.GCA_000519105_02594"/>
<feature type="domain" description="DUF5117" evidence="2">
    <location>
        <begin position="96"/>
        <end position="282"/>
    </location>
</feature>
<dbReference type="PANTHER" id="PTHR38478">
    <property type="entry name" value="PEPTIDASE M1A AND M12B"/>
    <property type="match status" value="1"/>
</dbReference>
<dbReference type="InterPro" id="IPR033428">
    <property type="entry name" value="DUF5118"/>
</dbReference>
<dbReference type="PANTHER" id="PTHR38478:SF1">
    <property type="entry name" value="ZINC DEPENDENT METALLOPROTEASE DOMAIN LIPOPROTEIN"/>
    <property type="match status" value="1"/>
</dbReference>
<dbReference type="Pfam" id="PF17148">
    <property type="entry name" value="DUF5117"/>
    <property type="match status" value="1"/>
</dbReference>
<sequence length="785" mass="90617">MWKKIEFILLFSIGLCFHSIAQQEIDAFFDSRPSEDSLKVIPGMFTTYRQGEQIFWEIPDSLLGCDMFVTTTILESAAVKKRDEDRRYGYSGDFFGPMIVCFRKEGDEVLLQVPLCDRVGVDPGKGGIHHVARQRGDFMLNEVLPVQAKTSSSVLVEVSRLLMNNPLFNLSPFGFELKMGMVESKKNRIGEIKGFPENILIRSSRSFSVEEYPVGGGNGSGDRYTTSWEIGVCLALLPRQPLERRQKNRDVGYFSFSKTDFSKSRFAFSQVSCVKRWRLVPRDLEAYSRGELVEPEKPIVFYVDRKTPSRWVPYFIEAVNAWQKAFERIGFKNAIRGELAPTPEENPDFSEYDTRYSFISWKASPVRNAYGPSTVDPRSGEIMTSHVGIFSSVWDLVQQWYFAQCGANDKLARETVMPDSLLGEIVKMVVSHEIGHTLGLEHNFIGSSLYSVEQLRDNAFLDKHGMGSSIMDYMRFNYVAREWDRIPLRNRVARIGEYDCFAIDWGYRYLPDRTGEEWNEWVKQESRDSSKRFEGGVDIRAQSEDLGNDHVEFNSLGIENLKRLMNMADVWKFTDRQSYHIVKSRFRGMLQQYSLFVDHVLLDIGGILKCEGNTTRFYKPVSRDYMSRVMTFLGQYVLAPCDWLYREDLGESLGEDTRTLMNRFYQTTMERLVGKLATIARVEEYMPGEVYTVDEYLGELHRWIFREWRENTAVSDACYVIQSAYVKELKALLEKTEYVPSQVLVKGMEEMGKILEEGRNYMAGLEGKEKRRVALLLESIESLQN</sequence>
<dbReference type="InterPro" id="IPR024079">
    <property type="entry name" value="MetalloPept_cat_dom_sf"/>
</dbReference>
<dbReference type="InterPro" id="IPR033413">
    <property type="entry name" value="DUF5117"/>
</dbReference>
<accession>A0A412WW55</accession>
<gene>
    <name evidence="4" type="ORF">DWW18_16590</name>
</gene>
<comment type="caution">
    <text evidence="4">The sequence shown here is derived from an EMBL/GenBank/DDBJ whole genome shotgun (WGS) entry which is preliminary data.</text>
</comment>
<feature type="domain" description="DUF5118" evidence="3">
    <location>
        <begin position="39"/>
        <end position="74"/>
    </location>
</feature>
<reference evidence="4 5" key="1">
    <citation type="submission" date="2018-08" db="EMBL/GenBank/DDBJ databases">
        <title>A genome reference for cultivated species of the human gut microbiota.</title>
        <authorList>
            <person name="Zou Y."/>
            <person name="Xue W."/>
            <person name="Luo G."/>
        </authorList>
    </citation>
    <scope>NUCLEOTIDE SEQUENCE [LARGE SCALE GENOMIC DNA]</scope>
    <source>
        <strain evidence="4 5">AF14-49</strain>
    </source>
</reference>
<dbReference type="RefSeq" id="WP_118261251.1">
    <property type="nucleotide sequence ID" value="NZ_CALBWO010000017.1"/>
</dbReference>